<dbReference type="EMBL" id="BMQL01000016">
    <property type="protein sequence ID" value="GGR14056.1"/>
    <property type="molecule type" value="Genomic_DNA"/>
</dbReference>
<evidence type="ECO:0000256" key="1">
    <source>
        <dbReference type="SAM" id="Coils"/>
    </source>
</evidence>
<name>A0A918CAM4_9DEIO</name>
<organism evidence="2 3">
    <name type="scientific">Deinococcus ruber</name>
    <dbReference type="NCBI Taxonomy" id="1848197"/>
    <lineage>
        <taxon>Bacteria</taxon>
        <taxon>Thermotogati</taxon>
        <taxon>Deinococcota</taxon>
        <taxon>Deinococci</taxon>
        <taxon>Deinococcales</taxon>
        <taxon>Deinococcaceae</taxon>
        <taxon>Deinococcus</taxon>
    </lineage>
</organism>
<feature type="coiled-coil region" evidence="1">
    <location>
        <begin position="35"/>
        <end position="62"/>
    </location>
</feature>
<protein>
    <submittedName>
        <fullName evidence="2">Uncharacterized protein</fullName>
    </submittedName>
</protein>
<proteinExistence type="predicted"/>
<evidence type="ECO:0000313" key="2">
    <source>
        <dbReference type="EMBL" id="GGR14056.1"/>
    </source>
</evidence>
<reference evidence="2" key="2">
    <citation type="submission" date="2020-09" db="EMBL/GenBank/DDBJ databases">
        <authorList>
            <person name="Sun Q."/>
            <person name="Ohkuma M."/>
        </authorList>
    </citation>
    <scope>NUCLEOTIDE SEQUENCE</scope>
    <source>
        <strain evidence="2">JCM 31311</strain>
    </source>
</reference>
<dbReference type="Proteomes" id="UP000603865">
    <property type="component" value="Unassembled WGS sequence"/>
</dbReference>
<evidence type="ECO:0000313" key="3">
    <source>
        <dbReference type="Proteomes" id="UP000603865"/>
    </source>
</evidence>
<sequence length="67" mass="7654">MPPVKRSLLALSILSAYSRVQRLTRQLERSRGSQRAALLLTVEEARVRLAQLQDRYAGQESQTRRSS</sequence>
<dbReference type="AlphaFoldDB" id="A0A918CAM4"/>
<comment type="caution">
    <text evidence="2">The sequence shown here is derived from an EMBL/GenBank/DDBJ whole genome shotgun (WGS) entry which is preliminary data.</text>
</comment>
<keyword evidence="1" id="KW-0175">Coiled coil</keyword>
<gene>
    <name evidence="2" type="ORF">GCM10008957_28610</name>
</gene>
<keyword evidence="3" id="KW-1185">Reference proteome</keyword>
<accession>A0A918CAM4</accession>
<reference evidence="2" key="1">
    <citation type="journal article" date="2014" name="Int. J. Syst. Evol. Microbiol.">
        <title>Complete genome sequence of Corynebacterium casei LMG S-19264T (=DSM 44701T), isolated from a smear-ripened cheese.</title>
        <authorList>
            <consortium name="US DOE Joint Genome Institute (JGI-PGF)"/>
            <person name="Walter F."/>
            <person name="Albersmeier A."/>
            <person name="Kalinowski J."/>
            <person name="Ruckert C."/>
        </authorList>
    </citation>
    <scope>NUCLEOTIDE SEQUENCE</scope>
    <source>
        <strain evidence="2">JCM 31311</strain>
    </source>
</reference>